<protein>
    <submittedName>
        <fullName evidence="2">Uncharacterized protein</fullName>
    </submittedName>
</protein>
<name>A0A3S4GQ43_9RHOB</name>
<feature type="region of interest" description="Disordered" evidence="1">
    <location>
        <begin position="126"/>
        <end position="148"/>
    </location>
</feature>
<keyword evidence="3" id="KW-1185">Reference proteome</keyword>
<evidence type="ECO:0000256" key="1">
    <source>
        <dbReference type="SAM" id="MobiDB-lite"/>
    </source>
</evidence>
<evidence type="ECO:0000313" key="3">
    <source>
        <dbReference type="Proteomes" id="UP000270743"/>
    </source>
</evidence>
<accession>A0A3S4GQ43</accession>
<sequence length="163" mass="16976">MARIQLADILPPTNIVQISQGEIEFSKVDLKDVIATLWRHPAVVDVIEKRDAAAGVSWAAVLATAPTFISEMICLSLGGNPKSAKDMSHVDAIAAGDQLKLAKGIFELTFPDGISDFFGEAAGSSSDSASASPGAKIPGVSVDPKSGTAMVKVDPEIERLTSV</sequence>
<dbReference type="EMBL" id="UZWE01000050">
    <property type="protein sequence ID" value="VDS10041.1"/>
    <property type="molecule type" value="Genomic_DNA"/>
</dbReference>
<reference evidence="2 3" key="1">
    <citation type="submission" date="2018-12" db="EMBL/GenBank/DDBJ databases">
        <authorList>
            <person name="Criscuolo A."/>
        </authorList>
    </citation>
    <scope>NUCLEOTIDE SEQUENCE [LARGE SCALE GENOMIC DNA]</scope>
    <source>
        <strain evidence="2">ACIP1116241</strain>
    </source>
</reference>
<dbReference type="RefSeq" id="WP_126155647.1">
    <property type="nucleotide sequence ID" value="NZ_UZWE01000050.1"/>
</dbReference>
<feature type="compositionally biased region" description="Low complexity" evidence="1">
    <location>
        <begin position="126"/>
        <end position="135"/>
    </location>
</feature>
<organism evidence="2 3">
    <name type="scientific">Paracoccus haematequi</name>
    <dbReference type="NCBI Taxonomy" id="2491866"/>
    <lineage>
        <taxon>Bacteria</taxon>
        <taxon>Pseudomonadati</taxon>
        <taxon>Pseudomonadota</taxon>
        <taxon>Alphaproteobacteria</taxon>
        <taxon>Rhodobacterales</taxon>
        <taxon>Paracoccaceae</taxon>
        <taxon>Paracoccus</taxon>
    </lineage>
</organism>
<dbReference type="AlphaFoldDB" id="A0A3S4GQ43"/>
<gene>
    <name evidence="2" type="ORF">PARHAE_03252</name>
</gene>
<evidence type="ECO:0000313" key="2">
    <source>
        <dbReference type="EMBL" id="VDS10041.1"/>
    </source>
</evidence>
<dbReference type="Proteomes" id="UP000270743">
    <property type="component" value="Unassembled WGS sequence"/>
</dbReference>
<proteinExistence type="predicted"/>